<dbReference type="GO" id="GO:0016740">
    <property type="term" value="F:transferase activity"/>
    <property type="evidence" value="ECO:0007669"/>
    <property type="project" value="UniProtKB-KW"/>
</dbReference>
<dbReference type="CDD" id="cd00761">
    <property type="entry name" value="Glyco_tranf_GTA_type"/>
    <property type="match status" value="1"/>
</dbReference>
<dbReference type="SUPFAM" id="SSF53448">
    <property type="entry name" value="Nucleotide-diphospho-sugar transferases"/>
    <property type="match status" value="1"/>
</dbReference>
<feature type="domain" description="Glycosyltransferase 2-like" evidence="1">
    <location>
        <begin position="25"/>
        <end position="180"/>
    </location>
</feature>
<organism evidence="2 3">
    <name type="scientific">Spelaeicoccus albus</name>
    <dbReference type="NCBI Taxonomy" id="1280376"/>
    <lineage>
        <taxon>Bacteria</taxon>
        <taxon>Bacillati</taxon>
        <taxon>Actinomycetota</taxon>
        <taxon>Actinomycetes</taxon>
        <taxon>Micrococcales</taxon>
        <taxon>Brevibacteriaceae</taxon>
        <taxon>Spelaeicoccus</taxon>
    </lineage>
</organism>
<dbReference type="Pfam" id="PF00535">
    <property type="entry name" value="Glycos_transf_2"/>
    <property type="match status" value="1"/>
</dbReference>
<comment type="caution">
    <text evidence="2">The sequence shown here is derived from an EMBL/GenBank/DDBJ whole genome shotgun (WGS) entry which is preliminary data.</text>
</comment>
<dbReference type="AlphaFoldDB" id="A0A7Z0IJ81"/>
<dbReference type="InterPro" id="IPR001173">
    <property type="entry name" value="Glyco_trans_2-like"/>
</dbReference>
<keyword evidence="3" id="KW-1185">Reference proteome</keyword>
<dbReference type="PANTHER" id="PTHR43685:SF2">
    <property type="entry name" value="GLYCOSYLTRANSFERASE 2-LIKE DOMAIN-CONTAINING PROTEIN"/>
    <property type="match status" value="1"/>
</dbReference>
<sequence>MNQHRKDDTATIAERSPLQRLPLVSVVIPTYNRPDFLRQALASVLNQDYCGPIEAIVVFDKTEPDYSLESERSDRSVRVFRNTRTPGLAGNRNSGILKATGELVAFCDDDDTWRPNKLSSQVRALHDSPQHDFVTTAMAVDFKSKTIDRLAGRTEVDHSAFFTSRMAMLHSSSFMARRSAFLGDLGLVDETLPQSMAEDRELLIRATQLKPILHVDEPLINVRWAETSYFAQDWKVRNEASLWLLKRYPELHQNRTAAALSYGKLAFGNAALRHRREALSWARRAFKANWREPRTYLATAVVSGLSWRWVMKQLNGRGRGI</sequence>
<evidence type="ECO:0000259" key="1">
    <source>
        <dbReference type="Pfam" id="PF00535"/>
    </source>
</evidence>
<accession>A0A7Z0IJ81</accession>
<dbReference type="RefSeq" id="WP_179429421.1">
    <property type="nucleotide sequence ID" value="NZ_JACBZP010000001.1"/>
</dbReference>
<keyword evidence="2" id="KW-0808">Transferase</keyword>
<dbReference type="EMBL" id="JACBZP010000001">
    <property type="protein sequence ID" value="NYI69156.1"/>
    <property type="molecule type" value="Genomic_DNA"/>
</dbReference>
<proteinExistence type="predicted"/>
<reference evidence="2 3" key="1">
    <citation type="submission" date="2020-07" db="EMBL/GenBank/DDBJ databases">
        <title>Sequencing the genomes of 1000 actinobacteria strains.</title>
        <authorList>
            <person name="Klenk H.-P."/>
        </authorList>
    </citation>
    <scope>NUCLEOTIDE SEQUENCE [LARGE SCALE GENOMIC DNA]</scope>
    <source>
        <strain evidence="2 3">DSM 26341</strain>
    </source>
</reference>
<dbReference type="Gene3D" id="3.90.550.10">
    <property type="entry name" value="Spore Coat Polysaccharide Biosynthesis Protein SpsA, Chain A"/>
    <property type="match status" value="1"/>
</dbReference>
<evidence type="ECO:0000313" key="3">
    <source>
        <dbReference type="Proteomes" id="UP000539111"/>
    </source>
</evidence>
<gene>
    <name evidence="2" type="ORF">BJY26_003462</name>
</gene>
<dbReference type="InterPro" id="IPR029044">
    <property type="entry name" value="Nucleotide-diphossugar_trans"/>
</dbReference>
<dbReference type="Proteomes" id="UP000539111">
    <property type="component" value="Unassembled WGS sequence"/>
</dbReference>
<evidence type="ECO:0000313" key="2">
    <source>
        <dbReference type="EMBL" id="NYI69156.1"/>
    </source>
</evidence>
<protein>
    <submittedName>
        <fullName evidence="2">Glycosyltransferase involved in cell wall biosynthesis</fullName>
    </submittedName>
</protein>
<dbReference type="InterPro" id="IPR050834">
    <property type="entry name" value="Glycosyltransf_2"/>
</dbReference>
<name>A0A7Z0IJ81_9MICO</name>
<dbReference type="PANTHER" id="PTHR43685">
    <property type="entry name" value="GLYCOSYLTRANSFERASE"/>
    <property type="match status" value="1"/>
</dbReference>